<evidence type="ECO:0000313" key="2">
    <source>
        <dbReference type="Proteomes" id="UP000297245"/>
    </source>
</evidence>
<proteinExistence type="predicted"/>
<keyword evidence="2" id="KW-1185">Reference proteome</keyword>
<accession>A0A4S8MGJ7</accession>
<dbReference type="EMBL" id="ML179084">
    <property type="protein sequence ID" value="THV01795.1"/>
    <property type="molecule type" value="Genomic_DNA"/>
</dbReference>
<dbReference type="Proteomes" id="UP000297245">
    <property type="component" value="Unassembled WGS sequence"/>
</dbReference>
<name>A0A4S8MGJ7_DENBC</name>
<organism evidence="1 2">
    <name type="scientific">Dendrothele bispora (strain CBS 962.96)</name>
    <dbReference type="NCBI Taxonomy" id="1314807"/>
    <lineage>
        <taxon>Eukaryota</taxon>
        <taxon>Fungi</taxon>
        <taxon>Dikarya</taxon>
        <taxon>Basidiomycota</taxon>
        <taxon>Agaricomycotina</taxon>
        <taxon>Agaricomycetes</taxon>
        <taxon>Agaricomycetidae</taxon>
        <taxon>Agaricales</taxon>
        <taxon>Agaricales incertae sedis</taxon>
        <taxon>Dendrothele</taxon>
    </lineage>
</organism>
<dbReference type="AlphaFoldDB" id="A0A4S8MGJ7"/>
<evidence type="ECO:0000313" key="1">
    <source>
        <dbReference type="EMBL" id="THV01795.1"/>
    </source>
</evidence>
<sequence>MAAKVLVPVRTYSQDEKSGIRASNEKKTLQIECIYQGTQTGHRMIQRWGEGHVVGGPDQDVAKVTKTSGDVGKCWISCVKASFATHIEQDTGGNTAPAKKDCETELYVTEKVMVSRGLYGTALTPGVGRLGGCLDMLFEYAYLMGARDPGFALHA</sequence>
<gene>
    <name evidence="1" type="ORF">K435DRAFT_793016</name>
</gene>
<reference evidence="1 2" key="1">
    <citation type="journal article" date="2019" name="Nat. Ecol. Evol.">
        <title>Megaphylogeny resolves global patterns of mushroom evolution.</title>
        <authorList>
            <person name="Varga T."/>
            <person name="Krizsan K."/>
            <person name="Foldi C."/>
            <person name="Dima B."/>
            <person name="Sanchez-Garcia M."/>
            <person name="Sanchez-Ramirez S."/>
            <person name="Szollosi G.J."/>
            <person name="Szarkandi J.G."/>
            <person name="Papp V."/>
            <person name="Albert L."/>
            <person name="Andreopoulos W."/>
            <person name="Angelini C."/>
            <person name="Antonin V."/>
            <person name="Barry K.W."/>
            <person name="Bougher N.L."/>
            <person name="Buchanan P."/>
            <person name="Buyck B."/>
            <person name="Bense V."/>
            <person name="Catcheside P."/>
            <person name="Chovatia M."/>
            <person name="Cooper J."/>
            <person name="Damon W."/>
            <person name="Desjardin D."/>
            <person name="Finy P."/>
            <person name="Geml J."/>
            <person name="Haridas S."/>
            <person name="Hughes K."/>
            <person name="Justo A."/>
            <person name="Karasinski D."/>
            <person name="Kautmanova I."/>
            <person name="Kiss B."/>
            <person name="Kocsube S."/>
            <person name="Kotiranta H."/>
            <person name="LaButti K.M."/>
            <person name="Lechner B.E."/>
            <person name="Liimatainen K."/>
            <person name="Lipzen A."/>
            <person name="Lukacs Z."/>
            <person name="Mihaltcheva S."/>
            <person name="Morgado L.N."/>
            <person name="Niskanen T."/>
            <person name="Noordeloos M.E."/>
            <person name="Ohm R.A."/>
            <person name="Ortiz-Santana B."/>
            <person name="Ovrebo C."/>
            <person name="Racz N."/>
            <person name="Riley R."/>
            <person name="Savchenko A."/>
            <person name="Shiryaev A."/>
            <person name="Soop K."/>
            <person name="Spirin V."/>
            <person name="Szebenyi C."/>
            <person name="Tomsovsky M."/>
            <person name="Tulloss R.E."/>
            <person name="Uehling J."/>
            <person name="Grigoriev I.V."/>
            <person name="Vagvolgyi C."/>
            <person name="Papp T."/>
            <person name="Martin F.M."/>
            <person name="Miettinen O."/>
            <person name="Hibbett D.S."/>
            <person name="Nagy L.G."/>
        </authorList>
    </citation>
    <scope>NUCLEOTIDE SEQUENCE [LARGE SCALE GENOMIC DNA]</scope>
    <source>
        <strain evidence="1 2">CBS 962.96</strain>
    </source>
</reference>
<protein>
    <submittedName>
        <fullName evidence="1">Uncharacterized protein</fullName>
    </submittedName>
</protein>